<dbReference type="InterPro" id="IPR036365">
    <property type="entry name" value="PGBD-like_sf"/>
</dbReference>
<dbReference type="OrthoDB" id="9781691at2"/>
<dbReference type="Pfam" id="PF18413">
    <property type="entry name" value="Neuraminidase"/>
    <property type="match status" value="1"/>
</dbReference>
<dbReference type="Proteomes" id="UP000199546">
    <property type="component" value="Unassembled WGS sequence"/>
</dbReference>
<evidence type="ECO:0000259" key="2">
    <source>
        <dbReference type="Pfam" id="PF01471"/>
    </source>
</evidence>
<name>A0A1I7CP31_9ACTN</name>
<dbReference type="Pfam" id="PF01471">
    <property type="entry name" value="PG_binding_1"/>
    <property type="match status" value="1"/>
</dbReference>
<evidence type="ECO:0000313" key="6">
    <source>
        <dbReference type="Proteomes" id="UP000199546"/>
    </source>
</evidence>
<keyword evidence="6" id="KW-1185">Reference proteome</keyword>
<feature type="region of interest" description="Disordered" evidence="1">
    <location>
        <begin position="2032"/>
        <end position="2075"/>
    </location>
</feature>
<feature type="domain" description="Neuraminidase-like" evidence="3">
    <location>
        <begin position="1895"/>
        <end position="2011"/>
    </location>
</feature>
<protein>
    <submittedName>
        <fullName evidence="5">Virulence plasmid A protein</fullName>
    </submittedName>
</protein>
<dbReference type="InterPro" id="IPR036366">
    <property type="entry name" value="PGBDSf"/>
</dbReference>
<dbReference type="InterPro" id="IPR046839">
    <property type="entry name" value="ABC_toxin_N"/>
</dbReference>
<feature type="region of interest" description="Disordered" evidence="1">
    <location>
        <begin position="2265"/>
        <end position="2285"/>
    </location>
</feature>
<evidence type="ECO:0000313" key="5">
    <source>
        <dbReference type="EMBL" id="SFU01173.1"/>
    </source>
</evidence>
<gene>
    <name evidence="5" type="ORF">SAMN05660657_04711</name>
</gene>
<evidence type="ECO:0000259" key="3">
    <source>
        <dbReference type="Pfam" id="PF18413"/>
    </source>
</evidence>
<proteinExistence type="predicted"/>
<evidence type="ECO:0000256" key="1">
    <source>
        <dbReference type="SAM" id="MobiDB-lite"/>
    </source>
</evidence>
<dbReference type="InterPro" id="IPR041079">
    <property type="entry name" value="Neuraminidase-like"/>
</dbReference>
<evidence type="ECO:0000259" key="4">
    <source>
        <dbReference type="Pfam" id="PF20220"/>
    </source>
</evidence>
<organism evidence="5 6">
    <name type="scientific">Geodermatophilus amargosae</name>
    <dbReference type="NCBI Taxonomy" id="1296565"/>
    <lineage>
        <taxon>Bacteria</taxon>
        <taxon>Bacillati</taxon>
        <taxon>Actinomycetota</taxon>
        <taxon>Actinomycetes</taxon>
        <taxon>Geodermatophilales</taxon>
        <taxon>Geodermatophilaceae</taxon>
        <taxon>Geodermatophilus</taxon>
    </lineage>
</organism>
<dbReference type="EMBL" id="FPBA01000024">
    <property type="protein sequence ID" value="SFU01173.1"/>
    <property type="molecule type" value="Genomic_DNA"/>
</dbReference>
<dbReference type="InterPro" id="IPR002477">
    <property type="entry name" value="Peptidoglycan-bd-like"/>
</dbReference>
<feature type="domain" description="Peptidoglycan binding-like" evidence="2">
    <location>
        <begin position="11"/>
        <end position="70"/>
    </location>
</feature>
<sequence length="2285" mass="244647">MSAAALTLHARGPEVERLQKELQSLGLAIPPQELADGRFGPGTMMSLRAFQGAAGLSRAGVVDARTRSALDDALLVATYKQPCIEGRLVTEHGIPAAHVKVQLRRQPVDGGRARIHNATTDAEGYYRFDLPAAVGASPVTVELLVVDAAGGVTSISKPAIRASRYAQLNLVAPSSAAPLAPEWDRLKADVERALGAFDDLVRDDDGDRLAVAHEHTGWDGRLLALGAAAAGIARSSGLDLRAAYAAVRYGLPTDPDELAVVPPATVRDILGRATAEGVVALTAREVKAQAEVFRQFATATRRAGRPPGGVSTYGEFLTATGLDRDARDVFDALVVRHAGDPAALWQAASDARIPEDTIGRLRSQGRLAALTHQNLPLTARLMTIDGGADPGPTGLRALVRENLHTAEAWRGILDDLGEGDDEKLRAVLPPEYLVDRTPKGAAEAYARDLAERVRSSLPTAVVGQMLRTREIALADGAGEPVARLIERAEDRGFSFASVPLGPFLAEHGEELTAGLVPDVARRAVEQLQLLQRLYRATPSHGALAAVVAAGFTSAHEIARQDRKTFLQRHGGKFPSAAEAELTFRRSRRIAAITLARAGASMQLAAPPLYALSRLPTVEALLGEQDFCACEHCRSVLGPAAYLVDLLHFLDIDDASWRAMPAAVRGELTPFQVLEARRPDLMNLPLTCENTTTELPYIDIVNEIMEHRVVNETPPAALETEPAASADLIAEPPPPLGDAYEALAAAAYPLNLPFDLWLETVRAYLGRVGLRHADLLEALRPVEAAPYPPQAVSTERLGLTPGEVQVLTDPSRLEDWHRLYGYDTATDARRELRNARTLARRLGVTYQELAALVQTWFVNPALDAVGALRKIDLEPVDVMRSAGADGVAALDDDERAAFDARLAAVTRRFRQEGAVWEDFDAAAWVASAWSRMGDVLVLTDPGPGCRFDTTTVRTAGSADRSIDTELVRLNLLVRLWRRLDWTLDELDLALRALLPHGTTGLDAAGVGAALAAALTSLSHVQEVATRLGVGPRGRVDLLALWGPLPSVGSGSTYARLFLSPRPGPVFDHPEGNYLTSGQRLITHRSAVQGALGLSTDDVDAILATAGLKTATAPLTLQTVSVLFRHAHLAGALHVPVGDLITLSRLLGIDPFAATPAFLDAYDQFRTTGLTVAELDFLVAHRFDATGPLRPDPAVVLALAVEVGNGVRRLEAQHAVPSDPGLLGDDVVARELALVLPAELAGTLVALWHRQVVHRAAAPGIAEADLVPSAAVAPFPEVILEHRPDPAAPGRFVQLLSYRGVPRPARTAVIATAVPALTALLDRVLAQAAEWQAMVAWLVPDDAVEELFGWPPGDSPDAERRRRRRFATVVMPTLLTTLRRRFAVAAVGSALASAAGDPAAGLVETLVDDAGRLSVPDGGRPASDVLAGVAAAGLTVSAFDGTGAPVAGPDTVATPATPAVGSAARVLVEGHLLVPVTGTYWFGLSVTGDGDTGSLWIGEGEAPVLAKTFPAEARRVPVELRAGVAHRFVLEARREVAGAAEPLAGSVSVELGDVTVDGASIGQVADLDWRPRAAVDAFGRLHSLLGKALLMAGRLGLSARELRRFGLRALRCEPVPAPDSDAVRGLLAYVALRAEMAGGGDGLLDVLAAADSDDGVFARVAALTRREPAVVTSLARHLALTPARLTEVDGLRGLWNAMDLVARLGIDVETVVAAATPAPDRAVADGLRNAVRALHDQHTWRAVAASVNDPLRRRRRDALVTFLLHRLGLDSSRPELLYDDLLLDPGTEPVVLTSRVRLAISCVQLFVQRCLLNLEPAVHPATLDTIRWAWMKRYRVWEANRKIFLFPENWLIPELRDERTHLFTALTGTLLEGDVTDRLAEDAFVSYLRGLADIARLDVVSAWQEPDALHVIARDHNAPRTHYQRRLTDGRWTPWEAVGVQIEGDHVTAVVYRGRLHVFWVTFLATGATPDTGNKDYNEIADDSVAPPRVNVQAQLHWTELIAGQWSSRTSSELLPVVEGVTGWDPHRVVLHPTRHQDDGGADGSVTITLHGLPRPAPPRSPTKPGRPARGRREPTDRAIRFVSRHGRPSLVAVTSADLSIGIAGHQSAHPREYKWPLEALAVGDVRGGKVLRQRRPFTVVAPPRPVDARGSAVRRGTGPFFYADRPGTAEGTAFDGQSTFFVERSVHRVDWTGDVGWLPVGTDPLVDVGQVVPVVPPRVHVLATGKPVLDPVDPVDPLSVLERVQPSDWATEAGGVVVVGGRMITASGRPRPDAPGGDPLVQELES</sequence>
<feature type="domain" description="ABC toxin N-terminal" evidence="4">
    <location>
        <begin position="1747"/>
        <end position="1864"/>
    </location>
</feature>
<dbReference type="SUPFAM" id="SSF89372">
    <property type="entry name" value="Fucose-specific lectin"/>
    <property type="match status" value="1"/>
</dbReference>
<dbReference type="SUPFAM" id="SSF47090">
    <property type="entry name" value="PGBD-like"/>
    <property type="match status" value="1"/>
</dbReference>
<accession>A0A1I7CP31</accession>
<dbReference type="Gene3D" id="1.10.101.10">
    <property type="entry name" value="PGBD-like superfamily/PGBD"/>
    <property type="match status" value="1"/>
</dbReference>
<dbReference type="STRING" id="1296565.SAMN05660657_04711"/>
<dbReference type="Pfam" id="PF20220">
    <property type="entry name" value="ABC_toxin_N"/>
    <property type="match status" value="1"/>
</dbReference>
<reference evidence="6" key="1">
    <citation type="submission" date="2016-10" db="EMBL/GenBank/DDBJ databases">
        <authorList>
            <person name="Varghese N."/>
            <person name="Submissions S."/>
        </authorList>
    </citation>
    <scope>NUCLEOTIDE SEQUENCE [LARGE SCALE GENOMIC DNA]</scope>
    <source>
        <strain evidence="6">DSM 46136</strain>
    </source>
</reference>